<evidence type="ECO:0000256" key="1">
    <source>
        <dbReference type="ARBA" id="ARBA00004127"/>
    </source>
</evidence>
<keyword evidence="5 6" id="KW-0472">Membrane</keyword>
<evidence type="ECO:0000313" key="9">
    <source>
        <dbReference type="Proteomes" id="UP000245380"/>
    </source>
</evidence>
<gene>
    <name evidence="8" type="ORF">BM613_03980</name>
</gene>
<feature type="transmembrane region" description="Helical" evidence="6">
    <location>
        <begin position="68"/>
        <end position="86"/>
    </location>
</feature>
<evidence type="ECO:0000256" key="3">
    <source>
        <dbReference type="ARBA" id="ARBA00022692"/>
    </source>
</evidence>
<evidence type="ECO:0000256" key="2">
    <source>
        <dbReference type="ARBA" id="ARBA00007362"/>
    </source>
</evidence>
<proteinExistence type="inferred from homology"/>
<keyword evidence="9" id="KW-1185">Reference proteome</keyword>
<dbReference type="InterPro" id="IPR037185">
    <property type="entry name" value="EmrE-like"/>
</dbReference>
<feature type="transmembrane region" description="Helical" evidence="6">
    <location>
        <begin position="149"/>
        <end position="168"/>
    </location>
</feature>
<reference evidence="8 9" key="1">
    <citation type="submission" date="2016-11" db="EMBL/GenBank/DDBJ databases">
        <title>Comparative genomics of Acidibacillus ferroxidans species.</title>
        <authorList>
            <person name="Oliveira G."/>
            <person name="Nunes G."/>
            <person name="Oliveira R."/>
            <person name="Araujo F."/>
            <person name="Salim A."/>
            <person name="Scholte L."/>
            <person name="Morais D."/>
            <person name="Nancucheo I."/>
            <person name="Johnson D.B."/>
            <person name="Grail B."/>
            <person name="Bittencourt J."/>
            <person name="Valadares R."/>
        </authorList>
    </citation>
    <scope>NUCLEOTIDE SEQUENCE [LARGE SCALE GENOMIC DNA]</scope>
    <source>
        <strain evidence="8 9">Y002</strain>
    </source>
</reference>
<dbReference type="Pfam" id="PF00892">
    <property type="entry name" value="EamA"/>
    <property type="match status" value="2"/>
</dbReference>
<sequence length="293" mass="31848">MKTWAPYLVLLVVSAIWGAHAVVGVAALRALSPLALSAWRYAFTAVLFAPALVAAAKRLHHLTLSDGLLLLIASLSSAVFYPLFYYRSLAVLPPVESLLIVNAAPVLTALFAYFFYRERLSKRQVIGLVIALLGVVVISLQAATRGTQSLEVIFDAVIGTAAFALYSVVSRKLYMRLPLFDVLAVTSFVGAIFLWLIVLFTHTWSVATALETLRVGEWLSLLFIVLFVSTIAYILYGFGLARVPGAVSAALTFYPQPLFAAILQWIWLGKAVTLLTVIGGAIILTGSFVLRRS</sequence>
<feature type="domain" description="EamA" evidence="7">
    <location>
        <begin position="7"/>
        <end position="139"/>
    </location>
</feature>
<dbReference type="GO" id="GO:0016020">
    <property type="term" value="C:membrane"/>
    <property type="evidence" value="ECO:0007669"/>
    <property type="project" value="UniProtKB-SubCell"/>
</dbReference>
<feature type="domain" description="EamA" evidence="7">
    <location>
        <begin position="156"/>
        <end position="290"/>
    </location>
</feature>
<dbReference type="PANTHER" id="PTHR32322:SF2">
    <property type="entry name" value="EAMA DOMAIN-CONTAINING PROTEIN"/>
    <property type="match status" value="1"/>
</dbReference>
<evidence type="ECO:0000313" key="8">
    <source>
        <dbReference type="EMBL" id="PWI58382.1"/>
    </source>
</evidence>
<dbReference type="EMBL" id="MPDK01000004">
    <property type="protein sequence ID" value="PWI58382.1"/>
    <property type="molecule type" value="Genomic_DNA"/>
</dbReference>
<evidence type="ECO:0000256" key="4">
    <source>
        <dbReference type="ARBA" id="ARBA00022989"/>
    </source>
</evidence>
<dbReference type="RefSeq" id="WP_109429885.1">
    <property type="nucleotide sequence ID" value="NZ_MPDK01000004.1"/>
</dbReference>
<feature type="transmembrane region" description="Helical" evidence="6">
    <location>
        <begin position="98"/>
        <end position="116"/>
    </location>
</feature>
<dbReference type="PANTHER" id="PTHR32322">
    <property type="entry name" value="INNER MEMBRANE TRANSPORTER"/>
    <property type="match status" value="1"/>
</dbReference>
<evidence type="ECO:0000259" key="7">
    <source>
        <dbReference type="Pfam" id="PF00892"/>
    </source>
</evidence>
<keyword evidence="3 6" id="KW-0812">Transmembrane</keyword>
<dbReference type="OrthoDB" id="2376323at2"/>
<evidence type="ECO:0000256" key="5">
    <source>
        <dbReference type="ARBA" id="ARBA00023136"/>
    </source>
</evidence>
<accession>A0A2U3DAU0</accession>
<dbReference type="InterPro" id="IPR050638">
    <property type="entry name" value="AA-Vitamin_Transporters"/>
</dbReference>
<feature type="transmembrane region" description="Helical" evidence="6">
    <location>
        <begin position="125"/>
        <end position="143"/>
    </location>
</feature>
<evidence type="ECO:0000256" key="6">
    <source>
        <dbReference type="SAM" id="Phobius"/>
    </source>
</evidence>
<dbReference type="InterPro" id="IPR000620">
    <property type="entry name" value="EamA_dom"/>
</dbReference>
<dbReference type="AlphaFoldDB" id="A0A2U3DAU0"/>
<feature type="transmembrane region" description="Helical" evidence="6">
    <location>
        <begin position="272"/>
        <end position="290"/>
    </location>
</feature>
<feature type="transmembrane region" description="Helical" evidence="6">
    <location>
        <begin position="218"/>
        <end position="238"/>
    </location>
</feature>
<feature type="transmembrane region" description="Helical" evidence="6">
    <location>
        <begin position="180"/>
        <end position="198"/>
    </location>
</feature>
<dbReference type="Gene3D" id="1.10.3730.20">
    <property type="match status" value="1"/>
</dbReference>
<dbReference type="SUPFAM" id="SSF103481">
    <property type="entry name" value="Multidrug resistance efflux transporter EmrE"/>
    <property type="match status" value="2"/>
</dbReference>
<feature type="transmembrane region" description="Helical" evidence="6">
    <location>
        <begin position="245"/>
        <end position="266"/>
    </location>
</feature>
<dbReference type="Proteomes" id="UP000245380">
    <property type="component" value="Unassembled WGS sequence"/>
</dbReference>
<comment type="subcellular location">
    <subcellularLocation>
        <location evidence="1">Endomembrane system</location>
        <topology evidence="1">Multi-pass membrane protein</topology>
    </subcellularLocation>
</comment>
<feature type="transmembrane region" description="Helical" evidence="6">
    <location>
        <begin position="37"/>
        <end position="56"/>
    </location>
</feature>
<protein>
    <recommendedName>
        <fullName evidence="7">EamA domain-containing protein</fullName>
    </recommendedName>
</protein>
<organism evidence="8 9">
    <name type="scientific">Sulfoacidibacillus thermotolerans</name>
    <name type="common">Acidibacillus sulfuroxidans</name>
    <dbReference type="NCBI Taxonomy" id="1765684"/>
    <lineage>
        <taxon>Bacteria</taxon>
        <taxon>Bacillati</taxon>
        <taxon>Bacillota</taxon>
        <taxon>Bacilli</taxon>
        <taxon>Bacillales</taxon>
        <taxon>Alicyclobacillaceae</taxon>
        <taxon>Sulfoacidibacillus</taxon>
    </lineage>
</organism>
<comment type="similarity">
    <text evidence="2">Belongs to the EamA transporter family.</text>
</comment>
<name>A0A2U3DAU0_SULT2</name>
<keyword evidence="4 6" id="KW-1133">Transmembrane helix</keyword>
<comment type="caution">
    <text evidence="8">The sequence shown here is derived from an EMBL/GenBank/DDBJ whole genome shotgun (WGS) entry which is preliminary data.</text>
</comment>